<keyword evidence="1" id="KW-0245">EGF-like domain</keyword>
<dbReference type="EMBL" id="JABMIG020000014">
    <property type="protein sequence ID" value="KAL3803364.1"/>
    <property type="molecule type" value="Genomic_DNA"/>
</dbReference>
<evidence type="ECO:0000313" key="4">
    <source>
        <dbReference type="EMBL" id="KAL3803364.1"/>
    </source>
</evidence>
<comment type="caution">
    <text evidence="4">The sequence shown here is derived from an EMBL/GenBank/DDBJ whole genome shotgun (WGS) entry which is preliminary data.</text>
</comment>
<feature type="disulfide bond" evidence="1">
    <location>
        <begin position="51"/>
        <end position="60"/>
    </location>
</feature>
<keyword evidence="1" id="KW-1015">Disulfide bond</keyword>
<feature type="disulfide bond" evidence="1">
    <location>
        <begin position="204"/>
        <end position="213"/>
    </location>
</feature>
<evidence type="ECO:0000259" key="3">
    <source>
        <dbReference type="PROSITE" id="PS50026"/>
    </source>
</evidence>
<keyword evidence="2" id="KW-0472">Membrane</keyword>
<proteinExistence type="predicted"/>
<feature type="domain" description="EGF-like" evidence="3">
    <location>
        <begin position="27"/>
        <end position="61"/>
    </location>
</feature>
<dbReference type="InterPro" id="IPR051830">
    <property type="entry name" value="NOTCH_homolog"/>
</dbReference>
<dbReference type="Proteomes" id="UP001516023">
    <property type="component" value="Unassembled WGS sequence"/>
</dbReference>
<keyword evidence="5" id="KW-1185">Reference proteome</keyword>
<feature type="disulfide bond" evidence="1">
    <location>
        <begin position="97"/>
        <end position="107"/>
    </location>
</feature>
<evidence type="ECO:0000256" key="1">
    <source>
        <dbReference type="PROSITE-ProRule" id="PRU00076"/>
    </source>
</evidence>
<sequence length="308" mass="33053">MKTIVNRGKNILAIIVTIASGTPRCGSDFLCDDDFDCLPNGTCDSNQLCECEFGFYGDQCEKSCPSSCELENTSTCGTNGKCLCKSGFFGERCENPCPLSCQHGGQCVMEDLHGAMEFNTFHCECPPTHRGGLCEDPISFTCDDDFDCMPYGTCGHNLSCVCKSGHWGEQCEKKCPLKCQNGGQCVMIDEHGGLESENEFYCRCEMGFKGGLCQELKSSATISVGQQPYTSTENETSSTSDTSSRTIAIILGVAGVVILLALATWMIRPGSKINGPEESDAHPAVVKEDCEDVPAPPGLNDLGLPSIT</sequence>
<comment type="caution">
    <text evidence="1">Lacks conserved residue(s) required for the propagation of feature annotation.</text>
</comment>
<evidence type="ECO:0000256" key="2">
    <source>
        <dbReference type="SAM" id="Phobius"/>
    </source>
</evidence>
<name>A0ABD3QSK4_9STRA</name>
<feature type="domain" description="EGF-like" evidence="3">
    <location>
        <begin position="94"/>
        <end position="135"/>
    </location>
</feature>
<organism evidence="4 5">
    <name type="scientific">Cyclotella cryptica</name>
    <dbReference type="NCBI Taxonomy" id="29204"/>
    <lineage>
        <taxon>Eukaryota</taxon>
        <taxon>Sar</taxon>
        <taxon>Stramenopiles</taxon>
        <taxon>Ochrophyta</taxon>
        <taxon>Bacillariophyta</taxon>
        <taxon>Coscinodiscophyceae</taxon>
        <taxon>Thalassiosirophycidae</taxon>
        <taxon>Stephanodiscales</taxon>
        <taxon>Stephanodiscaceae</taxon>
        <taxon>Cyclotella</taxon>
    </lineage>
</organism>
<keyword evidence="2" id="KW-0812">Transmembrane</keyword>
<gene>
    <name evidence="4" type="ORF">HJC23_009328</name>
</gene>
<protein>
    <recommendedName>
        <fullName evidence="3">EGF-like domain-containing protein</fullName>
    </recommendedName>
</protein>
<dbReference type="PANTHER" id="PTHR24033:SF151">
    <property type="entry name" value="NOTCH 2"/>
    <property type="match status" value="1"/>
</dbReference>
<dbReference type="PROSITE" id="PS00022">
    <property type="entry name" value="EGF_1"/>
    <property type="match status" value="3"/>
</dbReference>
<dbReference type="Gene3D" id="2.10.25.10">
    <property type="entry name" value="Laminin"/>
    <property type="match status" value="2"/>
</dbReference>
<dbReference type="SMART" id="SM00181">
    <property type="entry name" value="EGF"/>
    <property type="match status" value="5"/>
</dbReference>
<feature type="transmembrane region" description="Helical" evidence="2">
    <location>
        <begin position="247"/>
        <end position="267"/>
    </location>
</feature>
<evidence type="ECO:0000313" key="5">
    <source>
        <dbReference type="Proteomes" id="UP001516023"/>
    </source>
</evidence>
<keyword evidence="2" id="KW-1133">Transmembrane helix</keyword>
<dbReference type="SUPFAM" id="SSF57196">
    <property type="entry name" value="EGF/Laminin"/>
    <property type="match status" value="1"/>
</dbReference>
<feature type="disulfide bond" evidence="1">
    <location>
        <begin position="125"/>
        <end position="134"/>
    </location>
</feature>
<dbReference type="PANTHER" id="PTHR24033">
    <property type="entry name" value="EGF-LIKE DOMAIN-CONTAINING PROTEIN"/>
    <property type="match status" value="1"/>
</dbReference>
<feature type="domain" description="EGF-like" evidence="3">
    <location>
        <begin position="172"/>
        <end position="214"/>
    </location>
</feature>
<accession>A0ABD3QSK4</accession>
<feature type="disulfide bond" evidence="1">
    <location>
        <begin position="175"/>
        <end position="185"/>
    </location>
</feature>
<reference evidence="4 5" key="1">
    <citation type="journal article" date="2020" name="G3 (Bethesda)">
        <title>Improved Reference Genome for Cyclotella cryptica CCMP332, a Model for Cell Wall Morphogenesis, Salinity Adaptation, and Lipid Production in Diatoms (Bacillariophyta).</title>
        <authorList>
            <person name="Roberts W.R."/>
            <person name="Downey K.M."/>
            <person name="Ruck E.C."/>
            <person name="Traller J.C."/>
            <person name="Alverson A.J."/>
        </authorList>
    </citation>
    <scope>NUCLEOTIDE SEQUENCE [LARGE SCALE GENOMIC DNA]</scope>
    <source>
        <strain evidence="4 5">CCMP332</strain>
    </source>
</reference>
<dbReference type="InterPro" id="IPR000742">
    <property type="entry name" value="EGF"/>
</dbReference>
<dbReference type="PROSITE" id="PS01186">
    <property type="entry name" value="EGF_2"/>
    <property type="match status" value="1"/>
</dbReference>
<dbReference type="PROSITE" id="PS50026">
    <property type="entry name" value="EGF_3"/>
    <property type="match status" value="3"/>
</dbReference>
<dbReference type="AlphaFoldDB" id="A0ABD3QSK4"/>